<reference evidence="4" key="1">
    <citation type="journal article" date="2020" name="mSystems">
        <title>Genome- and Community-Level Interaction Insights into Carbon Utilization and Element Cycling Functions of Hydrothermarchaeota in Hydrothermal Sediment.</title>
        <authorList>
            <person name="Zhou Z."/>
            <person name="Liu Y."/>
            <person name="Xu W."/>
            <person name="Pan J."/>
            <person name="Luo Z.H."/>
            <person name="Li M."/>
        </authorList>
    </citation>
    <scope>NUCLEOTIDE SEQUENCE [LARGE SCALE GENOMIC DNA]</scope>
    <source>
        <strain evidence="4">HyVt-535</strain>
    </source>
</reference>
<feature type="domain" description="Carrier" evidence="3">
    <location>
        <begin position="1"/>
        <end position="77"/>
    </location>
</feature>
<dbReference type="InterPro" id="IPR009081">
    <property type="entry name" value="PP-bd_ACP"/>
</dbReference>
<dbReference type="SUPFAM" id="SSF47336">
    <property type="entry name" value="ACP-like"/>
    <property type="match status" value="1"/>
</dbReference>
<dbReference type="EMBL" id="DROM01000149">
    <property type="protein sequence ID" value="HHH13062.1"/>
    <property type="molecule type" value="Genomic_DNA"/>
</dbReference>
<protein>
    <submittedName>
        <fullName evidence="4">Acyl carrier protein</fullName>
    </submittedName>
</protein>
<dbReference type="Gene3D" id="1.10.1200.10">
    <property type="entry name" value="ACP-like"/>
    <property type="match status" value="1"/>
</dbReference>
<name>A0A7C5MZ81_9GAMM</name>
<dbReference type="InterPro" id="IPR006162">
    <property type="entry name" value="Ppantetheine_attach_site"/>
</dbReference>
<evidence type="ECO:0000256" key="2">
    <source>
        <dbReference type="ARBA" id="ARBA00022553"/>
    </source>
</evidence>
<dbReference type="AlphaFoldDB" id="A0A7C5MZ81"/>
<dbReference type="InterPro" id="IPR036736">
    <property type="entry name" value="ACP-like_sf"/>
</dbReference>
<accession>A0A7C5MZ81</accession>
<proteinExistence type="predicted"/>
<evidence type="ECO:0000256" key="1">
    <source>
        <dbReference type="ARBA" id="ARBA00022450"/>
    </source>
</evidence>
<dbReference type="PROSITE" id="PS50075">
    <property type="entry name" value="CARRIER"/>
    <property type="match status" value="1"/>
</dbReference>
<evidence type="ECO:0000259" key="3">
    <source>
        <dbReference type="PROSITE" id="PS50075"/>
    </source>
</evidence>
<sequence length="78" mass="8948">MKSRLRDFVLGELVYCDDPDAFGDDDDLLEAGLDSLGIMRLIMFAEREFDVTLPDTDIEPDTVRTLNSLTSWIEAHRR</sequence>
<keyword evidence="2" id="KW-0597">Phosphoprotein</keyword>
<keyword evidence="1" id="KW-0596">Phosphopantetheine</keyword>
<dbReference type="Proteomes" id="UP000886100">
    <property type="component" value="Unassembled WGS sequence"/>
</dbReference>
<organism evidence="4">
    <name type="scientific">Thiolapillus brandeum</name>
    <dbReference type="NCBI Taxonomy" id="1076588"/>
    <lineage>
        <taxon>Bacteria</taxon>
        <taxon>Pseudomonadati</taxon>
        <taxon>Pseudomonadota</taxon>
        <taxon>Gammaproteobacteria</taxon>
        <taxon>Chromatiales</taxon>
        <taxon>Sedimenticolaceae</taxon>
        <taxon>Thiolapillus</taxon>
    </lineage>
</organism>
<evidence type="ECO:0000313" key="4">
    <source>
        <dbReference type="EMBL" id="HHH13062.1"/>
    </source>
</evidence>
<dbReference type="Pfam" id="PF00550">
    <property type="entry name" value="PP-binding"/>
    <property type="match status" value="1"/>
</dbReference>
<gene>
    <name evidence="4" type="ORF">ENJ98_02390</name>
</gene>
<comment type="caution">
    <text evidence="4">The sequence shown here is derived from an EMBL/GenBank/DDBJ whole genome shotgun (WGS) entry which is preliminary data.</text>
</comment>
<dbReference type="PROSITE" id="PS00012">
    <property type="entry name" value="PHOSPHOPANTETHEINE"/>
    <property type="match status" value="1"/>
</dbReference>